<proteinExistence type="predicted"/>
<dbReference type="EMBL" id="JABVEC010000020">
    <property type="protein sequence ID" value="MBC6468610.1"/>
    <property type="molecule type" value="Genomic_DNA"/>
</dbReference>
<dbReference type="SUPFAM" id="SSF55347">
    <property type="entry name" value="Glyceraldehyde-3-phosphate dehydrogenase-like, C-terminal domain"/>
    <property type="match status" value="1"/>
</dbReference>
<gene>
    <name evidence="3" type="ORF">HKK74_24385</name>
</gene>
<dbReference type="PANTHER" id="PTHR43377:SF1">
    <property type="entry name" value="BILIVERDIN REDUCTASE A"/>
    <property type="match status" value="1"/>
</dbReference>
<dbReference type="InterPro" id="IPR055170">
    <property type="entry name" value="GFO_IDH_MocA-like_dom"/>
</dbReference>
<evidence type="ECO:0000259" key="1">
    <source>
        <dbReference type="Pfam" id="PF01408"/>
    </source>
</evidence>
<dbReference type="RefSeq" id="WP_187245661.1">
    <property type="nucleotide sequence ID" value="NZ_BAAAOK010000001.1"/>
</dbReference>
<dbReference type="PANTHER" id="PTHR43377">
    <property type="entry name" value="BILIVERDIN REDUCTASE A"/>
    <property type="match status" value="1"/>
</dbReference>
<keyword evidence="4" id="KW-1185">Reference proteome</keyword>
<reference evidence="3 4" key="1">
    <citation type="submission" date="2020-06" db="EMBL/GenBank/DDBJ databases">
        <title>Actinomadura xiongansis sp. nov., isolated from soil of Baiyangdian.</title>
        <authorList>
            <person name="Zhang X."/>
        </authorList>
    </citation>
    <scope>NUCLEOTIDE SEQUENCE [LARGE SCALE GENOMIC DNA]</scope>
    <source>
        <strain evidence="3 4">HBUM206468</strain>
    </source>
</reference>
<accession>A0ABR7LVX0</accession>
<sequence length="403" mass="41808">MSGTARPLGLGVAGAGGFAEFITAAVADLPSVRLAAVTDADHERAARLAAATGITACRWPELLTNPDIDAIVVATPPDTHAELAIAALRAGKHVFCEKPLATTLEDADAVRDAVRATGQVLGVDHVLRYNPLLRLIGALRADGTLGPVQRFLFENDAADEDLPAGHWFWDPAASGGILVEHGVHFFDAAAALMGGPAVRVQAMGAIRPGGDATGVTDLVVATAAHPDGALATFAHGFSHPRRCERQLTRIDFGTAEARLSGWIPVTAELDLWTDDAGVAKLRRLPERAADLLGVPGHRLTGAEKVDVTVTANAGPAAARGRGHDRVLPHHVSVLVDLGGAGAKQRVYAESVRAAVHDLACRAREGGRPVADVDSGWTAVATALAGTESLRTGTTVEITQINAS</sequence>
<dbReference type="InterPro" id="IPR036291">
    <property type="entry name" value="NAD(P)-bd_dom_sf"/>
</dbReference>
<evidence type="ECO:0000313" key="4">
    <source>
        <dbReference type="Proteomes" id="UP000805614"/>
    </source>
</evidence>
<dbReference type="InterPro" id="IPR000683">
    <property type="entry name" value="Gfo/Idh/MocA-like_OxRdtase_N"/>
</dbReference>
<dbReference type="Pfam" id="PF01408">
    <property type="entry name" value="GFO_IDH_MocA"/>
    <property type="match status" value="1"/>
</dbReference>
<dbReference type="Gene3D" id="3.30.360.10">
    <property type="entry name" value="Dihydrodipicolinate Reductase, domain 2"/>
    <property type="match status" value="1"/>
</dbReference>
<dbReference type="SUPFAM" id="SSF51735">
    <property type="entry name" value="NAD(P)-binding Rossmann-fold domains"/>
    <property type="match status" value="1"/>
</dbReference>
<evidence type="ECO:0000313" key="3">
    <source>
        <dbReference type="EMBL" id="MBC6468610.1"/>
    </source>
</evidence>
<dbReference type="Pfam" id="PF22725">
    <property type="entry name" value="GFO_IDH_MocA_C3"/>
    <property type="match status" value="1"/>
</dbReference>
<dbReference type="Proteomes" id="UP000805614">
    <property type="component" value="Unassembled WGS sequence"/>
</dbReference>
<organism evidence="3 4">
    <name type="scientific">Actinomadura alba</name>
    <dbReference type="NCBI Taxonomy" id="406431"/>
    <lineage>
        <taxon>Bacteria</taxon>
        <taxon>Bacillati</taxon>
        <taxon>Actinomycetota</taxon>
        <taxon>Actinomycetes</taxon>
        <taxon>Streptosporangiales</taxon>
        <taxon>Thermomonosporaceae</taxon>
        <taxon>Actinomadura</taxon>
    </lineage>
</organism>
<dbReference type="Gene3D" id="3.40.50.720">
    <property type="entry name" value="NAD(P)-binding Rossmann-like Domain"/>
    <property type="match status" value="1"/>
</dbReference>
<protein>
    <submittedName>
        <fullName evidence="3">Gfo/Idh/MocA family oxidoreductase</fullName>
    </submittedName>
</protein>
<name>A0ABR7LVX0_9ACTN</name>
<evidence type="ECO:0000259" key="2">
    <source>
        <dbReference type="Pfam" id="PF22725"/>
    </source>
</evidence>
<dbReference type="InterPro" id="IPR051450">
    <property type="entry name" value="Gfo/Idh/MocA_Oxidoreductases"/>
</dbReference>
<feature type="domain" description="GFO/IDH/MocA-like oxidoreductase" evidence="2">
    <location>
        <begin position="138"/>
        <end position="243"/>
    </location>
</feature>
<comment type="caution">
    <text evidence="3">The sequence shown here is derived from an EMBL/GenBank/DDBJ whole genome shotgun (WGS) entry which is preliminary data.</text>
</comment>
<feature type="domain" description="Gfo/Idh/MocA-like oxidoreductase N-terminal" evidence="1">
    <location>
        <begin position="10"/>
        <end position="125"/>
    </location>
</feature>